<evidence type="ECO:0000313" key="5">
    <source>
        <dbReference type="EMBL" id="CAF1190226.1"/>
    </source>
</evidence>
<protein>
    <recommendedName>
        <fullName evidence="3">t-SNARE coiled-coil homology domain-containing protein</fullName>
    </recommendedName>
</protein>
<keyword evidence="2" id="KW-0812">Transmembrane</keyword>
<keyword evidence="2" id="KW-0472">Membrane</keyword>
<dbReference type="SMART" id="SM00397">
    <property type="entry name" value="t_SNARE"/>
    <property type="match status" value="1"/>
</dbReference>
<dbReference type="PROSITE" id="PS50192">
    <property type="entry name" value="T_SNARE"/>
    <property type="match status" value="1"/>
</dbReference>
<dbReference type="GO" id="GO:0012505">
    <property type="term" value="C:endomembrane system"/>
    <property type="evidence" value="ECO:0007669"/>
    <property type="project" value="TreeGrafter"/>
</dbReference>
<dbReference type="GO" id="GO:0031201">
    <property type="term" value="C:SNARE complex"/>
    <property type="evidence" value="ECO:0007669"/>
    <property type="project" value="TreeGrafter"/>
</dbReference>
<dbReference type="GO" id="GO:0048278">
    <property type="term" value="P:vesicle docking"/>
    <property type="evidence" value="ECO:0007669"/>
    <property type="project" value="TreeGrafter"/>
</dbReference>
<feature type="transmembrane region" description="Helical" evidence="2">
    <location>
        <begin position="220"/>
        <end position="243"/>
    </location>
</feature>
<comment type="caution">
    <text evidence="4">The sequence shown here is derived from an EMBL/GenBank/DDBJ whole genome shotgun (WGS) entry which is preliminary data.</text>
</comment>
<dbReference type="Proteomes" id="UP000663832">
    <property type="component" value="Unassembled WGS sequence"/>
</dbReference>
<keyword evidence="2" id="KW-1133">Transmembrane helix</keyword>
<dbReference type="PANTHER" id="PTHR19957">
    <property type="entry name" value="SYNTAXIN"/>
    <property type="match status" value="1"/>
</dbReference>
<dbReference type="GO" id="GO:0006906">
    <property type="term" value="P:vesicle fusion"/>
    <property type="evidence" value="ECO:0007669"/>
    <property type="project" value="TreeGrafter"/>
</dbReference>
<dbReference type="InterPro" id="IPR000727">
    <property type="entry name" value="T_SNARE_dom"/>
</dbReference>
<dbReference type="GO" id="GO:0005484">
    <property type="term" value="F:SNAP receptor activity"/>
    <property type="evidence" value="ECO:0007669"/>
    <property type="project" value="TreeGrafter"/>
</dbReference>
<proteinExistence type="inferred from homology"/>
<evidence type="ECO:0000256" key="2">
    <source>
        <dbReference type="SAM" id="Phobius"/>
    </source>
</evidence>
<dbReference type="EMBL" id="CAJNOI010000008">
    <property type="protein sequence ID" value="CAF0767054.1"/>
    <property type="molecule type" value="Genomic_DNA"/>
</dbReference>
<dbReference type="AlphaFoldDB" id="A0A813QHC2"/>
<dbReference type="Proteomes" id="UP000663877">
    <property type="component" value="Unassembled WGS sequence"/>
</dbReference>
<comment type="similarity">
    <text evidence="1">Belongs to the syntaxin family.</text>
</comment>
<dbReference type="InterPro" id="IPR045242">
    <property type="entry name" value="Syntaxin"/>
</dbReference>
<reference evidence="4" key="1">
    <citation type="submission" date="2021-02" db="EMBL/GenBank/DDBJ databases">
        <authorList>
            <person name="Nowell W R."/>
        </authorList>
    </citation>
    <scope>NUCLEOTIDE SEQUENCE</scope>
</reference>
<dbReference type="EMBL" id="CAJNOM010000181">
    <property type="protein sequence ID" value="CAF1190226.1"/>
    <property type="molecule type" value="Genomic_DNA"/>
</dbReference>
<feature type="domain" description="T-SNARE coiled-coil homology" evidence="3">
    <location>
        <begin position="146"/>
        <end position="208"/>
    </location>
</feature>
<evidence type="ECO:0000256" key="1">
    <source>
        <dbReference type="ARBA" id="ARBA00009063"/>
    </source>
</evidence>
<evidence type="ECO:0000259" key="3">
    <source>
        <dbReference type="PROSITE" id="PS50192"/>
    </source>
</evidence>
<gene>
    <name evidence="4" type="ORF">BJG266_LOCUS3341</name>
    <name evidence="5" type="ORF">QVE165_LOCUS25202</name>
</gene>
<dbReference type="Gene3D" id="1.20.5.110">
    <property type="match status" value="1"/>
</dbReference>
<evidence type="ECO:0000313" key="7">
    <source>
        <dbReference type="Proteomes" id="UP000663877"/>
    </source>
</evidence>
<evidence type="ECO:0000313" key="4">
    <source>
        <dbReference type="EMBL" id="CAF0767054.1"/>
    </source>
</evidence>
<dbReference type="SUPFAM" id="SSF47661">
    <property type="entry name" value="t-snare proteins"/>
    <property type="match status" value="1"/>
</dbReference>
<dbReference type="GO" id="GO:0006886">
    <property type="term" value="P:intracellular protein transport"/>
    <property type="evidence" value="ECO:0007669"/>
    <property type="project" value="TreeGrafter"/>
</dbReference>
<dbReference type="GO" id="GO:0000149">
    <property type="term" value="F:SNARE binding"/>
    <property type="evidence" value="ECO:0007669"/>
    <property type="project" value="TreeGrafter"/>
</dbReference>
<name>A0A813QHC2_9BILA</name>
<dbReference type="OrthoDB" id="364348at2759"/>
<dbReference type="InterPro" id="IPR010989">
    <property type="entry name" value="SNARE"/>
</dbReference>
<evidence type="ECO:0000313" key="6">
    <source>
        <dbReference type="Proteomes" id="UP000663832"/>
    </source>
</evidence>
<accession>A0A813QHC2</accession>
<organism evidence="4 7">
    <name type="scientific">Adineta steineri</name>
    <dbReference type="NCBI Taxonomy" id="433720"/>
    <lineage>
        <taxon>Eukaryota</taxon>
        <taxon>Metazoa</taxon>
        <taxon>Spiralia</taxon>
        <taxon>Gnathifera</taxon>
        <taxon>Rotifera</taxon>
        <taxon>Eurotatoria</taxon>
        <taxon>Bdelloidea</taxon>
        <taxon>Adinetida</taxon>
        <taxon>Adinetidae</taxon>
        <taxon>Adineta</taxon>
    </lineage>
</organism>
<keyword evidence="6" id="KW-1185">Reference proteome</keyword>
<sequence>MTSDIIINKADFQRHLNGCERRLNDLTNSLQSIEKFAQKLLINNNEKEQEIYFKQLDEIIPQIKFLYSSMITLDQSSFVENGRKRIDSLKSNLEKNRIKFEQIQQYARIKFGYEYKLDDFEEMNGEQQEQSLKLIEKKSNDERIELDVIKEHTVIVNGLEKDISELHGAFIDINRLIHEQGAMVDTIEHALTTTDVIVHEAKEAIQTAVDVKKRSSRKKWILIFVLISILIIIIVILCVIYKVTPPIG</sequence>